<evidence type="ECO:0000256" key="2">
    <source>
        <dbReference type="ARBA" id="ARBA00007025"/>
    </source>
</evidence>
<dbReference type="GO" id="GO:0005634">
    <property type="term" value="C:nucleus"/>
    <property type="evidence" value="ECO:0007669"/>
    <property type="project" value="UniProtKB-SubCell"/>
</dbReference>
<dbReference type="InterPro" id="IPR038718">
    <property type="entry name" value="SNF2-like_sf"/>
</dbReference>
<keyword evidence="7" id="KW-0175">Coiled coil</keyword>
<feature type="domain" description="Helicase C-terminal" evidence="11">
    <location>
        <begin position="546"/>
        <end position="714"/>
    </location>
</feature>
<feature type="region of interest" description="Disordered" evidence="9">
    <location>
        <begin position="1"/>
        <end position="23"/>
    </location>
</feature>
<sequence length="785" mass="90171">MSTPNTSVDSSADENSDSKEEDRILKLLKEQYQSDNNTNGTLQEELKEFKGLSSNTKLKRLDELVKRSQLFSSIIADTLLESSLGADPTKEQQNKVQEGPSLQAQVEPEVKSRPRKKPRTAAKKKGAMVQSKITDIFGKKNIEEKKRDVLAVASKKDKGTPNIGQPKMITGCRMKDYQVTGMEWLITLYQNGLNGILADEMGLGKTLQSISMLAFLYEQGITGPFLVCCPLSTVSNWISEFQRFAPGFKVMGYVGTKDKRAKMRRNFRSVNVVVTSYEISIRDFKYLSNREWKYLIVDEGHRLKNAHCLLIRQLKRIRTSNRLLLTGTPLQNNLDELWSLLNFILPEIFHDVDMFQQWFDFTAFENLKDESGDGNSEKFNEIISLEIQKTLVQNLHTILRPFLLRRLKKDVIKGLPPKREYIIYSKLSDRQQALYEAILSRNLKNLLYAESFKDYLRFNKIRVTRYSNQELDNYVESQINDDFPESKADLDEHWKSVRKQVSRKKLQNVMMQLRLVCDSPYLFFFPWNDKAKLTDDLVSNSCKLQVLDQLIPRLIEKKHKMLIFSQFTGMLDILEEYLSELRGIECYRLDGSTNQEDRETQIASFNSPGSESSVFLLSTRAGGLGINMTAADTVIMFDSDWNPQVDLQAMDRVHRIGQTKPVVVYRLVCAHTIEEFLLAKADSKRRLERLVIQLGDFHTLLQGATTGLTPKKVNSSAKVNDELLENLRKFWGSKEIKTKELEDNRLTDEELEDILDRSEKAYGSAVPDDDRKSHISLFETVSAMA</sequence>
<dbReference type="InterPro" id="IPR027417">
    <property type="entry name" value="P-loop_NTPase"/>
</dbReference>
<dbReference type="InParanoid" id="A0A448YRI1"/>
<dbReference type="STRING" id="13370.A0A448YRI1"/>
<dbReference type="AlphaFoldDB" id="A0A448YRI1"/>
<evidence type="ECO:0000259" key="11">
    <source>
        <dbReference type="PROSITE" id="PS51194"/>
    </source>
</evidence>
<dbReference type="Gene3D" id="3.40.50.300">
    <property type="entry name" value="P-loop containing nucleotide triphosphate hydrolases"/>
    <property type="match status" value="1"/>
</dbReference>
<keyword evidence="4" id="KW-0378">Hydrolase</keyword>
<keyword evidence="5" id="KW-0347">Helicase</keyword>
<dbReference type="InterPro" id="IPR001650">
    <property type="entry name" value="Helicase_C-like"/>
</dbReference>
<dbReference type="PROSITE" id="PS51194">
    <property type="entry name" value="HELICASE_CTER"/>
    <property type="match status" value="1"/>
</dbReference>
<evidence type="ECO:0000256" key="7">
    <source>
        <dbReference type="ARBA" id="ARBA00023054"/>
    </source>
</evidence>
<dbReference type="InterPro" id="IPR000330">
    <property type="entry name" value="SNF2_N"/>
</dbReference>
<evidence type="ECO:0000256" key="4">
    <source>
        <dbReference type="ARBA" id="ARBA00022801"/>
    </source>
</evidence>
<dbReference type="GO" id="GO:0005524">
    <property type="term" value="F:ATP binding"/>
    <property type="evidence" value="ECO:0007669"/>
    <property type="project" value="UniProtKB-KW"/>
</dbReference>
<reference evidence="12 13" key="1">
    <citation type="submission" date="2018-12" db="EMBL/GenBank/DDBJ databases">
        <authorList>
            <person name="Tiukova I."/>
            <person name="Dainat J."/>
        </authorList>
    </citation>
    <scope>NUCLEOTIDE SEQUENCE [LARGE SCALE GENOMIC DNA]</scope>
</reference>
<feature type="domain" description="Helicase ATP-binding" evidence="10">
    <location>
        <begin position="186"/>
        <end position="347"/>
    </location>
</feature>
<keyword evidence="13" id="KW-1185">Reference proteome</keyword>
<evidence type="ECO:0000256" key="1">
    <source>
        <dbReference type="ARBA" id="ARBA00004123"/>
    </source>
</evidence>
<dbReference type="FunFam" id="3.40.50.10810:FF:000015">
    <property type="entry name" value="lymphoid-specific helicase isoform X1"/>
    <property type="match status" value="1"/>
</dbReference>
<feature type="compositionally biased region" description="Basic residues" evidence="9">
    <location>
        <begin position="113"/>
        <end position="125"/>
    </location>
</feature>
<feature type="compositionally biased region" description="Polar residues" evidence="9">
    <location>
        <begin position="94"/>
        <end position="104"/>
    </location>
</feature>
<evidence type="ECO:0000313" key="12">
    <source>
        <dbReference type="EMBL" id="VEU23522.1"/>
    </source>
</evidence>
<evidence type="ECO:0000256" key="9">
    <source>
        <dbReference type="SAM" id="MobiDB-lite"/>
    </source>
</evidence>
<keyword evidence="3" id="KW-0547">Nucleotide-binding</keyword>
<accession>A0A448YRI1</accession>
<feature type="region of interest" description="Disordered" evidence="9">
    <location>
        <begin position="87"/>
        <end position="125"/>
    </location>
</feature>
<dbReference type="SUPFAM" id="SSF52540">
    <property type="entry name" value="P-loop containing nucleoside triphosphate hydrolases"/>
    <property type="match status" value="2"/>
</dbReference>
<dbReference type="EMBL" id="CAACVR010000045">
    <property type="protein sequence ID" value="VEU23522.1"/>
    <property type="molecule type" value="Genomic_DNA"/>
</dbReference>
<keyword evidence="6" id="KW-0067">ATP-binding</keyword>
<protein>
    <submittedName>
        <fullName evidence="12">DEKNAAC104632</fullName>
    </submittedName>
</protein>
<comment type="similarity">
    <text evidence="2">Belongs to the SNF2/RAD54 helicase family.</text>
</comment>
<evidence type="ECO:0000313" key="13">
    <source>
        <dbReference type="Proteomes" id="UP000290900"/>
    </source>
</evidence>
<dbReference type="PANTHER" id="PTHR10799">
    <property type="entry name" value="SNF2/RAD54 HELICASE FAMILY"/>
    <property type="match status" value="1"/>
</dbReference>
<dbReference type="InterPro" id="IPR014001">
    <property type="entry name" value="Helicase_ATP-bd"/>
</dbReference>
<feature type="compositionally biased region" description="Polar residues" evidence="9">
    <location>
        <begin position="1"/>
        <end position="10"/>
    </location>
</feature>
<dbReference type="Pfam" id="PF00176">
    <property type="entry name" value="SNF2-rel_dom"/>
    <property type="match status" value="1"/>
</dbReference>
<comment type="subcellular location">
    <subcellularLocation>
        <location evidence="1">Nucleus</location>
    </subcellularLocation>
</comment>
<dbReference type="CDD" id="cd18793">
    <property type="entry name" value="SF2_C_SNF"/>
    <property type="match status" value="1"/>
</dbReference>
<organism evidence="12 13">
    <name type="scientific">Brettanomyces naardenensis</name>
    <name type="common">Yeast</name>
    <dbReference type="NCBI Taxonomy" id="13370"/>
    <lineage>
        <taxon>Eukaryota</taxon>
        <taxon>Fungi</taxon>
        <taxon>Dikarya</taxon>
        <taxon>Ascomycota</taxon>
        <taxon>Saccharomycotina</taxon>
        <taxon>Pichiomycetes</taxon>
        <taxon>Pichiales</taxon>
        <taxon>Pichiaceae</taxon>
        <taxon>Brettanomyces</taxon>
    </lineage>
</organism>
<dbReference type="SMART" id="SM00490">
    <property type="entry name" value="HELICc"/>
    <property type="match status" value="1"/>
</dbReference>
<evidence type="ECO:0000256" key="5">
    <source>
        <dbReference type="ARBA" id="ARBA00022806"/>
    </source>
</evidence>
<evidence type="ECO:0000259" key="10">
    <source>
        <dbReference type="PROSITE" id="PS51192"/>
    </source>
</evidence>
<dbReference type="Gene3D" id="3.40.50.10810">
    <property type="entry name" value="Tandem AAA-ATPase domain"/>
    <property type="match status" value="1"/>
</dbReference>
<dbReference type="FunCoup" id="A0A448YRI1">
    <property type="interactions" value="514"/>
</dbReference>
<dbReference type="PROSITE" id="PS51192">
    <property type="entry name" value="HELICASE_ATP_BIND_1"/>
    <property type="match status" value="1"/>
</dbReference>
<keyword evidence="8" id="KW-0539">Nucleus</keyword>
<dbReference type="SMART" id="SM00487">
    <property type="entry name" value="DEXDc"/>
    <property type="match status" value="1"/>
</dbReference>
<evidence type="ECO:0000256" key="6">
    <source>
        <dbReference type="ARBA" id="ARBA00022840"/>
    </source>
</evidence>
<dbReference type="GO" id="GO:0004386">
    <property type="term" value="F:helicase activity"/>
    <property type="evidence" value="ECO:0007669"/>
    <property type="project" value="UniProtKB-KW"/>
</dbReference>
<dbReference type="GO" id="GO:0016787">
    <property type="term" value="F:hydrolase activity"/>
    <property type="evidence" value="ECO:0007669"/>
    <property type="project" value="UniProtKB-KW"/>
</dbReference>
<evidence type="ECO:0000256" key="8">
    <source>
        <dbReference type="ARBA" id="ARBA00023242"/>
    </source>
</evidence>
<dbReference type="Pfam" id="PF00271">
    <property type="entry name" value="Helicase_C"/>
    <property type="match status" value="1"/>
</dbReference>
<name>A0A448YRI1_BRENA</name>
<dbReference type="Proteomes" id="UP000290900">
    <property type="component" value="Unassembled WGS sequence"/>
</dbReference>
<gene>
    <name evidence="12" type="ORF">BRENAR_LOCUS4252</name>
</gene>
<dbReference type="OrthoDB" id="5857104at2759"/>
<dbReference type="InterPro" id="IPR049730">
    <property type="entry name" value="SNF2/RAD54-like_C"/>
</dbReference>
<evidence type="ECO:0000256" key="3">
    <source>
        <dbReference type="ARBA" id="ARBA00022741"/>
    </source>
</evidence>
<proteinExistence type="inferred from homology"/>